<keyword evidence="1" id="KW-0472">Membrane</keyword>
<keyword evidence="1" id="KW-0812">Transmembrane</keyword>
<dbReference type="EMBL" id="LR215050">
    <property type="protein sequence ID" value="VEU82154.1"/>
    <property type="molecule type" value="Genomic_DNA"/>
</dbReference>
<sequence>MKKASYGWLLKFILAAILITVGATMFFRQELVYLITGLGIVIFSLFRIVPLMKSLNKEVLRTINLIEVLIDTILGAIMIYAGIQALNNELALNDGWGLVYRYTLVTVFVIRAIVFLYSVTFLGEKTEQVKFWSHIIVFAIGVAMAAYQDFNAEWVAWLILFISVLGGGYLIYDGTRGYGKYREFSKELNEGKVKEKEVKKDKRIEKELPKESEVIIEKDDDRPYVS</sequence>
<feature type="transmembrane region" description="Helical" evidence="1">
    <location>
        <begin position="98"/>
        <end position="119"/>
    </location>
</feature>
<organism evidence="2 3">
    <name type="scientific">Acholeplasma hippikon</name>
    <dbReference type="NCBI Taxonomy" id="264636"/>
    <lineage>
        <taxon>Bacteria</taxon>
        <taxon>Bacillati</taxon>
        <taxon>Mycoplasmatota</taxon>
        <taxon>Mollicutes</taxon>
        <taxon>Acholeplasmatales</taxon>
        <taxon>Acholeplasmataceae</taxon>
        <taxon>Acholeplasma</taxon>
    </lineage>
</organism>
<dbReference type="STRING" id="1408416.GCA_000702765_00716"/>
<protein>
    <submittedName>
        <fullName evidence="2">Uncharacterized protein</fullName>
    </submittedName>
</protein>
<dbReference type="RefSeq" id="WP_035369019.1">
    <property type="nucleotide sequence ID" value="NZ_LR215050.1"/>
</dbReference>
<evidence type="ECO:0000313" key="3">
    <source>
        <dbReference type="Proteomes" id="UP000290909"/>
    </source>
</evidence>
<proteinExistence type="predicted"/>
<feature type="transmembrane region" description="Helical" evidence="1">
    <location>
        <begin position="33"/>
        <end position="52"/>
    </location>
</feature>
<keyword evidence="1" id="KW-1133">Transmembrane helix</keyword>
<evidence type="ECO:0000313" key="2">
    <source>
        <dbReference type="EMBL" id="VEU82154.1"/>
    </source>
</evidence>
<keyword evidence="3" id="KW-1185">Reference proteome</keyword>
<gene>
    <name evidence="2" type="ORF">NCTC10172_00161</name>
</gene>
<reference evidence="2 3" key="1">
    <citation type="submission" date="2019-01" db="EMBL/GenBank/DDBJ databases">
        <authorList>
            <consortium name="Pathogen Informatics"/>
        </authorList>
    </citation>
    <scope>NUCLEOTIDE SEQUENCE [LARGE SCALE GENOMIC DNA]</scope>
    <source>
        <strain evidence="2 3">NCTC10172</strain>
    </source>
</reference>
<evidence type="ECO:0000256" key="1">
    <source>
        <dbReference type="SAM" id="Phobius"/>
    </source>
</evidence>
<feature type="transmembrane region" description="Helical" evidence="1">
    <location>
        <begin position="7"/>
        <end position="27"/>
    </location>
</feature>
<dbReference type="AlphaFoldDB" id="A0A449BI72"/>
<feature type="transmembrane region" description="Helical" evidence="1">
    <location>
        <begin position="64"/>
        <end position="86"/>
    </location>
</feature>
<feature type="transmembrane region" description="Helical" evidence="1">
    <location>
        <begin position="154"/>
        <end position="172"/>
    </location>
</feature>
<dbReference type="Proteomes" id="UP000290909">
    <property type="component" value="Chromosome"/>
</dbReference>
<dbReference type="KEGG" id="ahk:NCTC10172_00161"/>
<feature type="transmembrane region" description="Helical" evidence="1">
    <location>
        <begin position="131"/>
        <end position="148"/>
    </location>
</feature>
<accession>A0A449BI72</accession>
<name>A0A449BI72_9MOLU</name>